<reference evidence="2" key="1">
    <citation type="submission" date="2011-07" db="EMBL/GenBank/DDBJ databases">
        <authorList>
            <consortium name="Caenorhabditis brenneri Sequencing and Analysis Consortium"/>
            <person name="Wilson R.K."/>
        </authorList>
    </citation>
    <scope>NUCLEOTIDE SEQUENCE [LARGE SCALE GENOMIC DNA]</scope>
    <source>
        <strain evidence="2">PB2801</strain>
    </source>
</reference>
<dbReference type="Proteomes" id="UP000008068">
    <property type="component" value="Unassembled WGS sequence"/>
</dbReference>
<dbReference type="STRING" id="135651.G0MMW8"/>
<dbReference type="eggNOG" id="KOG3665">
    <property type="taxonomic scope" value="Eukaryota"/>
</dbReference>
<dbReference type="PANTHER" id="PTHR12904:SF28">
    <property type="entry name" value="ATP SYNTHASE SUBUNIT ALPHA-RELATED"/>
    <property type="match status" value="1"/>
</dbReference>
<accession>G0MMW8</accession>
<proteinExistence type="predicted"/>
<dbReference type="FunCoup" id="G0MMW8">
    <property type="interactions" value="21"/>
</dbReference>
<dbReference type="EMBL" id="GL379802">
    <property type="protein sequence ID" value="EGT37443.1"/>
    <property type="molecule type" value="Genomic_DNA"/>
</dbReference>
<dbReference type="PANTHER" id="PTHR12904">
    <property type="match status" value="1"/>
</dbReference>
<gene>
    <name evidence="1" type="ORF">CAEBREN_24406</name>
</gene>
<dbReference type="Gene3D" id="3.80.10.10">
    <property type="entry name" value="Ribonuclease Inhibitor"/>
    <property type="match status" value="1"/>
</dbReference>
<sequence>MIATLEELCIKQTAVHIVEGRLKTAAQKLGPESSNLVFVEFMMFNGQDKFSESCRYIKNLLTVTKVELYGYPPDENMREMVCDQNIQELALGPFVDWHKFRLRREDPQDLPRKTPVTICVVLERLLNPESYRKLTELEITGTDIRFTMRCAEKIARTLPSLKTLKLLDTKTDKETIQSIFKNLPNLRELDIPGSQITNLNGISKMSKLTVLDISEINFGGPEDIQELFELKNLKMLLVHGEFNRHPSNFMLYYMETEKCLPQLEHLICSYCDVTGKMIRKLLRSHKSLKYIDLMGTSLQHHTQIPGKQVKLFTMGTFKDCLDTAKMYVGYTVVHDFLSPIMRKFCTLLDEQYDQISQTELSECLELMCKILSTYDRLRAAAVDVLEKMCWDKRAEMYSFAEKQHLIYTICNSIEKDVRKDMLSDMLTDEPVWEILSNQVILSTSPENLNKLCEYAVLAFHEYVLHRGGYLPITFLIVLANNLDNMSIDRAKALVNNTQFEKDVLQVLRSLVRNKTDEAGKLQFLTTIIHKIYVISDEQSERTMEVDKECVNVFCDAIITFQDDFKNQVDLVVTLGNIIGLMHDEAVRVLLMDEDVFLVLMEMFYDQYTRRQRVAVNLLHSTFLKTNANSLELLEDKPLEEVQKFLVKDVQIQLQGFKETSGDVLDGLKWILEESQSKMTKEMFKWIVEEYGKEKEERPFEFEYNFTHRYPIESFL</sequence>
<dbReference type="SUPFAM" id="SSF52047">
    <property type="entry name" value="RNI-like"/>
    <property type="match status" value="1"/>
</dbReference>
<evidence type="ECO:0000313" key="2">
    <source>
        <dbReference type="Proteomes" id="UP000008068"/>
    </source>
</evidence>
<keyword evidence="2" id="KW-1185">Reference proteome</keyword>
<dbReference type="OrthoDB" id="433501at2759"/>
<name>G0MMW8_CAEBE</name>
<dbReference type="GO" id="GO:0031462">
    <property type="term" value="C:Cul2-RING ubiquitin ligase complex"/>
    <property type="evidence" value="ECO:0007669"/>
    <property type="project" value="TreeGrafter"/>
</dbReference>
<dbReference type="AlphaFoldDB" id="G0MMW8"/>
<dbReference type="HOGENOM" id="CLU_384145_0_0_1"/>
<protein>
    <submittedName>
        <fullName evidence="1">Uncharacterized protein</fullName>
    </submittedName>
</protein>
<organism evidence="2">
    <name type="scientific">Caenorhabditis brenneri</name>
    <name type="common">Nematode worm</name>
    <dbReference type="NCBI Taxonomy" id="135651"/>
    <lineage>
        <taxon>Eukaryota</taxon>
        <taxon>Metazoa</taxon>
        <taxon>Ecdysozoa</taxon>
        <taxon>Nematoda</taxon>
        <taxon>Chromadorea</taxon>
        <taxon>Rhabditida</taxon>
        <taxon>Rhabditina</taxon>
        <taxon>Rhabditomorpha</taxon>
        <taxon>Rhabditoidea</taxon>
        <taxon>Rhabditidae</taxon>
        <taxon>Peloderinae</taxon>
        <taxon>Caenorhabditis</taxon>
    </lineage>
</organism>
<dbReference type="InterPro" id="IPR032675">
    <property type="entry name" value="LRR_dom_sf"/>
</dbReference>
<evidence type="ECO:0000313" key="1">
    <source>
        <dbReference type="EMBL" id="EGT37443.1"/>
    </source>
</evidence>
<dbReference type="InterPro" id="IPR051341">
    <property type="entry name" value="Zyg-11_UBL_adapter"/>
</dbReference>
<dbReference type="InParanoid" id="G0MMW8"/>